<dbReference type="Proteomes" id="UP001194468">
    <property type="component" value="Unassembled WGS sequence"/>
</dbReference>
<accession>A0AAD4BSQ4</accession>
<dbReference type="Pfam" id="PF18758">
    <property type="entry name" value="KDZ"/>
    <property type="match status" value="1"/>
</dbReference>
<dbReference type="AlphaFoldDB" id="A0AAD4BSQ4"/>
<reference evidence="1" key="1">
    <citation type="submission" date="2019-10" db="EMBL/GenBank/DDBJ databases">
        <authorList>
            <consortium name="DOE Joint Genome Institute"/>
            <person name="Kuo A."/>
            <person name="Miyauchi S."/>
            <person name="Kiss E."/>
            <person name="Drula E."/>
            <person name="Kohler A."/>
            <person name="Sanchez-Garcia M."/>
            <person name="Andreopoulos B."/>
            <person name="Barry K.W."/>
            <person name="Bonito G."/>
            <person name="Buee M."/>
            <person name="Carver A."/>
            <person name="Chen C."/>
            <person name="Cichocki N."/>
            <person name="Clum A."/>
            <person name="Culley D."/>
            <person name="Crous P.W."/>
            <person name="Fauchery L."/>
            <person name="Girlanda M."/>
            <person name="Hayes R."/>
            <person name="Keri Z."/>
            <person name="LaButti K."/>
            <person name="Lipzen A."/>
            <person name="Lombard V."/>
            <person name="Magnuson J."/>
            <person name="Maillard F."/>
            <person name="Morin E."/>
            <person name="Murat C."/>
            <person name="Nolan M."/>
            <person name="Ohm R."/>
            <person name="Pangilinan J."/>
            <person name="Pereira M."/>
            <person name="Perotto S."/>
            <person name="Peter M."/>
            <person name="Riley R."/>
            <person name="Sitrit Y."/>
            <person name="Stielow B."/>
            <person name="Szollosi G."/>
            <person name="Zifcakova L."/>
            <person name="Stursova M."/>
            <person name="Spatafora J.W."/>
            <person name="Tedersoo L."/>
            <person name="Vaario L.-M."/>
            <person name="Yamada A."/>
            <person name="Yan M."/>
            <person name="Wang P."/>
            <person name="Xu J."/>
            <person name="Bruns T."/>
            <person name="Baldrian P."/>
            <person name="Vilgalys R."/>
            <person name="Henrissat B."/>
            <person name="Grigoriev I.V."/>
            <person name="Hibbett D."/>
            <person name="Nagy L.G."/>
            <person name="Martin F.M."/>
        </authorList>
    </citation>
    <scope>NUCLEOTIDE SEQUENCE</scope>
    <source>
        <strain evidence="1">BED1</strain>
    </source>
</reference>
<dbReference type="InterPro" id="IPR040521">
    <property type="entry name" value="KDZ"/>
</dbReference>
<reference evidence="1" key="2">
    <citation type="journal article" date="2020" name="Nat. Commun.">
        <title>Large-scale genome sequencing of mycorrhizal fungi provides insights into the early evolution of symbiotic traits.</title>
        <authorList>
            <person name="Miyauchi S."/>
            <person name="Kiss E."/>
            <person name="Kuo A."/>
            <person name="Drula E."/>
            <person name="Kohler A."/>
            <person name="Sanchez-Garcia M."/>
            <person name="Morin E."/>
            <person name="Andreopoulos B."/>
            <person name="Barry K.W."/>
            <person name="Bonito G."/>
            <person name="Buee M."/>
            <person name="Carver A."/>
            <person name="Chen C."/>
            <person name="Cichocki N."/>
            <person name="Clum A."/>
            <person name="Culley D."/>
            <person name="Crous P.W."/>
            <person name="Fauchery L."/>
            <person name="Girlanda M."/>
            <person name="Hayes R.D."/>
            <person name="Keri Z."/>
            <person name="LaButti K."/>
            <person name="Lipzen A."/>
            <person name="Lombard V."/>
            <person name="Magnuson J."/>
            <person name="Maillard F."/>
            <person name="Murat C."/>
            <person name="Nolan M."/>
            <person name="Ohm R.A."/>
            <person name="Pangilinan J."/>
            <person name="Pereira M.F."/>
            <person name="Perotto S."/>
            <person name="Peter M."/>
            <person name="Pfister S."/>
            <person name="Riley R."/>
            <person name="Sitrit Y."/>
            <person name="Stielow J.B."/>
            <person name="Szollosi G."/>
            <person name="Zifcakova L."/>
            <person name="Stursova M."/>
            <person name="Spatafora J.W."/>
            <person name="Tedersoo L."/>
            <person name="Vaario L.M."/>
            <person name="Yamada A."/>
            <person name="Yan M."/>
            <person name="Wang P."/>
            <person name="Xu J."/>
            <person name="Bruns T."/>
            <person name="Baldrian P."/>
            <person name="Vilgalys R."/>
            <person name="Dunand C."/>
            <person name="Henrissat B."/>
            <person name="Grigoriev I.V."/>
            <person name="Hibbett D."/>
            <person name="Nagy L.G."/>
            <person name="Martin F.M."/>
        </authorList>
    </citation>
    <scope>NUCLEOTIDE SEQUENCE</scope>
    <source>
        <strain evidence="1">BED1</strain>
    </source>
</reference>
<gene>
    <name evidence="1" type="ORF">L210DRAFT_3612626</name>
</gene>
<organism evidence="1 2">
    <name type="scientific">Boletus edulis BED1</name>
    <dbReference type="NCBI Taxonomy" id="1328754"/>
    <lineage>
        <taxon>Eukaryota</taxon>
        <taxon>Fungi</taxon>
        <taxon>Dikarya</taxon>
        <taxon>Basidiomycota</taxon>
        <taxon>Agaricomycotina</taxon>
        <taxon>Agaricomycetes</taxon>
        <taxon>Agaricomycetidae</taxon>
        <taxon>Boletales</taxon>
        <taxon>Boletineae</taxon>
        <taxon>Boletaceae</taxon>
        <taxon>Boletoideae</taxon>
        <taxon>Boletus</taxon>
    </lineage>
</organism>
<evidence type="ECO:0000313" key="1">
    <source>
        <dbReference type="EMBL" id="KAF8438825.1"/>
    </source>
</evidence>
<keyword evidence="2" id="KW-1185">Reference proteome</keyword>
<protein>
    <submittedName>
        <fullName evidence="1">Uncharacterized protein</fullName>
    </submittedName>
</protein>
<sequence length="333" mass="37745">MQCNEHANVAWRHQIPALVDQYLCWKYMVDKDVGDDDGLRPPDHIFQIAIVAKRLAESGLADTCAFHSDYFIPTDIVDCFKDDIHRKPGEKDKHATTCTDNWTAAKATQEDNIHVFDQTGIFVLACCHGFVECIAEMRRLAKYGLAAVNQLLDVYGPNQAIGHDIGCAPKKTIVHSSIGDKASELNLVIVINTGFGIEDLEMCECIFSSSNATVSLIRHASLFHWTQFIDLHFDQWDKDKYLELSTYSLTQEELVYLQSCAAEPDQLMLAVKYVEHLEKLRFAESTYESVVSSPFLTYMPAEYTWESGLNADTRESTSAIDVEYVSCYWRLKL</sequence>
<proteinExistence type="predicted"/>
<name>A0AAD4BSQ4_BOLED</name>
<comment type="caution">
    <text evidence="1">The sequence shown here is derived from an EMBL/GenBank/DDBJ whole genome shotgun (WGS) entry which is preliminary data.</text>
</comment>
<evidence type="ECO:0000313" key="2">
    <source>
        <dbReference type="Proteomes" id="UP001194468"/>
    </source>
</evidence>
<dbReference type="EMBL" id="WHUW01000015">
    <property type="protein sequence ID" value="KAF8438825.1"/>
    <property type="molecule type" value="Genomic_DNA"/>
</dbReference>